<reference evidence="1" key="1">
    <citation type="submission" date="2021-01" db="EMBL/GenBank/DDBJ databases">
        <title>Genome sequence of strain Noviherbaspirillum sp. DKR-6.</title>
        <authorList>
            <person name="Chaudhary D.K."/>
        </authorList>
    </citation>
    <scope>NUCLEOTIDE SEQUENCE</scope>
    <source>
        <strain evidence="1">DKR-6</strain>
    </source>
</reference>
<keyword evidence="2" id="KW-1185">Reference proteome</keyword>
<evidence type="ECO:0000313" key="2">
    <source>
        <dbReference type="Proteomes" id="UP000622890"/>
    </source>
</evidence>
<protein>
    <submittedName>
        <fullName evidence="1">Uncharacterized protein</fullName>
    </submittedName>
</protein>
<dbReference type="RefSeq" id="WP_200598275.1">
    <property type="nucleotide sequence ID" value="NZ_JAEPBG010000030.1"/>
</dbReference>
<sequence length="281" mass="30510">MINPTSLAPVYSAMIAGRVVNHSGDVDKSIFFIAREVLHTDKIHTLVSVDAKANQAYYFAVPSTALSQTGSFETPLAAAFPAHPEHAGDGAYYLERETFACAVIKDGESFQCLTNKSDVLLNHLRDLDLSIHRVDGAAPWRLESAVGRYRRFADGFSEKTIKLAASVTAVAAVVGFAAMLAHSVMSSHLKNTSAKATEQLNAIVMRIEHASPLSQQLAQFQKVSSTVVRAGGWIDAYQLKGNAETFSVSLPEWVTQDYIKALGQGTRADKDAKNNVIRVEK</sequence>
<comment type="caution">
    <text evidence="1">The sequence shown here is derived from an EMBL/GenBank/DDBJ whole genome shotgun (WGS) entry which is preliminary data.</text>
</comment>
<dbReference type="EMBL" id="JAEPBG010000030">
    <property type="protein sequence ID" value="MBK4738903.1"/>
    <property type="molecule type" value="Genomic_DNA"/>
</dbReference>
<gene>
    <name evidence="1" type="ORF">JJB74_30185</name>
</gene>
<dbReference type="AlphaFoldDB" id="A0A934SZY3"/>
<proteinExistence type="predicted"/>
<organism evidence="1 2">
    <name type="scientific">Noviherbaspirillum pedocola</name>
    <dbReference type="NCBI Taxonomy" id="2801341"/>
    <lineage>
        <taxon>Bacteria</taxon>
        <taxon>Pseudomonadati</taxon>
        <taxon>Pseudomonadota</taxon>
        <taxon>Betaproteobacteria</taxon>
        <taxon>Burkholderiales</taxon>
        <taxon>Oxalobacteraceae</taxon>
        <taxon>Noviherbaspirillum</taxon>
    </lineage>
</organism>
<evidence type="ECO:0000313" key="1">
    <source>
        <dbReference type="EMBL" id="MBK4738903.1"/>
    </source>
</evidence>
<accession>A0A934SZY3</accession>
<dbReference type="Proteomes" id="UP000622890">
    <property type="component" value="Unassembled WGS sequence"/>
</dbReference>
<name>A0A934SZY3_9BURK</name>